<reference evidence="1" key="1">
    <citation type="submission" date="2023-04" db="EMBL/GenBank/DDBJ databases">
        <title>Draft Genome sequencing of Naganishia species isolated from polar environments using Oxford Nanopore Technology.</title>
        <authorList>
            <person name="Leo P."/>
            <person name="Venkateswaran K."/>
        </authorList>
    </citation>
    <scope>NUCLEOTIDE SEQUENCE</scope>
    <source>
        <strain evidence="1">MNA-CCFEE 5261</strain>
    </source>
</reference>
<sequence>MSSKAIGPDDKIPCPTVDTLLWELEKLEEALEGAEKEETWERFERGILRFAAVTRGGGHKFTEVYIEGMGVKGLGPRVVECMLSDRGRLSGVATDFLTSMAPRLGPNFSSLIPLYIPPTIRLLARPNKCGIEDKNEACRRSCGGALERIMREWNRDLIGNKGLIELEMAMRRMATEKDAEVRKIGKRMWENYISKWPERIEEFTAPLTPTIKKYLDISQTKSSTSRTLFNAPAVRVKHPLSQTTNASESSAMARPTLASRQASSSLSVNKDRNLQAIRGLGRSAEAEATVKGIKPFLLRSTSAMVSSSTNVGRVGSTAMGGRTGLLRSASAANFVNEQHLEDDDVDENPAEIPSAGLTLRPRVLTHASTPELMGAAVIRTHAQRGAGALPSGSGPARRARIVSGFTQVREDKAGGSSGAGIGMGRPQGAVRPTGRVVSSSATIGVGSRNVSGAKPLDGRNGHASAIKPKMLVTSVLEQKKASEAVSLSTSTSKKVGSGDSQTGEEETRDGKTSTEASIARSATPVAKTVTTNPGGTMKTRQFFRPTPTNTGPAALRASTASNTSATNAMESHPYTDQKRTLGRTTGTVRTGGGLTAPTASSGAKVVHRALPDPSKANATSNSVAHNRDPTPNLQQLQAKLVVSPRKPRQKLKPPVPAFMPVSRNPSVKDGKTPSSTLAPTGARVRVKPQVSTKAARVEPANIPLPASPAPKSTGQQKETGHRTASDCATSPRPASPPTKKDETVAVAATGVPLPPSPPGTASPLPEQKPASAALSSIVLEYPTVDGTQAAVSSAVLDTDPSISSVGTSISDVSTVRLIQLADEESTDDGDVSHGSVTFKKKNDQGLRETLARASAARAMANEQNIPPQTIAAEVNLIDFGDPESPKKPSLSLSSSSPAKRTPLGPASPNQIMSVKKGASTTAPSSPKVKQLQDFFEKRAFSPSPSPERQPSTVQIGSRRASTTPTATPPRPRVLG</sequence>
<dbReference type="Proteomes" id="UP001241377">
    <property type="component" value="Unassembled WGS sequence"/>
</dbReference>
<dbReference type="EMBL" id="JASBWR010000010">
    <property type="protein sequence ID" value="KAJ9110863.1"/>
    <property type="molecule type" value="Genomic_DNA"/>
</dbReference>
<organism evidence="1 2">
    <name type="scientific">Naganishia cerealis</name>
    <dbReference type="NCBI Taxonomy" id="610337"/>
    <lineage>
        <taxon>Eukaryota</taxon>
        <taxon>Fungi</taxon>
        <taxon>Dikarya</taxon>
        <taxon>Basidiomycota</taxon>
        <taxon>Agaricomycotina</taxon>
        <taxon>Tremellomycetes</taxon>
        <taxon>Filobasidiales</taxon>
        <taxon>Filobasidiaceae</taxon>
        <taxon>Naganishia</taxon>
    </lineage>
</organism>
<comment type="caution">
    <text evidence="1">The sequence shown here is derived from an EMBL/GenBank/DDBJ whole genome shotgun (WGS) entry which is preliminary data.</text>
</comment>
<protein>
    <submittedName>
        <fullName evidence="1">Uncharacterized protein</fullName>
    </submittedName>
</protein>
<gene>
    <name evidence="1" type="ORF">QFC19_001372</name>
</gene>
<evidence type="ECO:0000313" key="1">
    <source>
        <dbReference type="EMBL" id="KAJ9110863.1"/>
    </source>
</evidence>
<proteinExistence type="predicted"/>
<name>A0ACC2WHC0_9TREE</name>
<evidence type="ECO:0000313" key="2">
    <source>
        <dbReference type="Proteomes" id="UP001241377"/>
    </source>
</evidence>
<keyword evidence="2" id="KW-1185">Reference proteome</keyword>
<accession>A0ACC2WHC0</accession>